<gene>
    <name evidence="1" type="ORF">ACHE_11741S</name>
</gene>
<protein>
    <submittedName>
        <fullName evidence="1">Uncharacterized protein</fullName>
    </submittedName>
</protein>
<name>A0A7R7VIE8_ASPCH</name>
<dbReference type="GeneID" id="66978698"/>
<keyword evidence="2" id="KW-1185">Reference proteome</keyword>
<proteinExistence type="predicted"/>
<sequence length="123" mass="14204">MPSFAPSSPPEFLFGYNRANAQFIFRDFPSYNLSHEKALYVPRTYNVPAIDAILLCLNNVDKKAELIPIQITIQKAHRISEEQFFNNWFFWHDYLDDYDVNVTSLWITSDGGFQANVHGGKTP</sequence>
<dbReference type="KEGG" id="ache:ACHE_11741S"/>
<dbReference type="RefSeq" id="XP_043132861.1">
    <property type="nucleotide sequence ID" value="XM_043276344.1"/>
</dbReference>
<dbReference type="Proteomes" id="UP000637239">
    <property type="component" value="Chromosome 1"/>
</dbReference>
<reference evidence="1" key="1">
    <citation type="submission" date="2021-01" db="EMBL/GenBank/DDBJ databases">
        <authorList>
            <consortium name="Aspergillus chevalieri M1 genome sequencing consortium"/>
            <person name="Kazuki M."/>
            <person name="Futagami T."/>
        </authorList>
    </citation>
    <scope>NUCLEOTIDE SEQUENCE</scope>
    <source>
        <strain evidence="1">M1</strain>
    </source>
</reference>
<accession>A0A7R7VIE8</accession>
<evidence type="ECO:0000313" key="1">
    <source>
        <dbReference type="EMBL" id="BCR84339.1"/>
    </source>
</evidence>
<organism evidence="1 2">
    <name type="scientific">Aspergillus chevalieri</name>
    <name type="common">Eurotium chevalieri</name>
    <dbReference type="NCBI Taxonomy" id="182096"/>
    <lineage>
        <taxon>Eukaryota</taxon>
        <taxon>Fungi</taxon>
        <taxon>Dikarya</taxon>
        <taxon>Ascomycota</taxon>
        <taxon>Pezizomycotina</taxon>
        <taxon>Eurotiomycetes</taxon>
        <taxon>Eurotiomycetidae</taxon>
        <taxon>Eurotiales</taxon>
        <taxon>Aspergillaceae</taxon>
        <taxon>Aspergillus</taxon>
        <taxon>Aspergillus subgen. Aspergillus</taxon>
    </lineage>
</organism>
<dbReference type="AlphaFoldDB" id="A0A7R7VIE8"/>
<evidence type="ECO:0000313" key="2">
    <source>
        <dbReference type="Proteomes" id="UP000637239"/>
    </source>
</evidence>
<dbReference type="EMBL" id="AP024416">
    <property type="protein sequence ID" value="BCR84339.1"/>
    <property type="molecule type" value="Genomic_DNA"/>
</dbReference>
<reference evidence="1" key="2">
    <citation type="submission" date="2021-02" db="EMBL/GenBank/DDBJ databases">
        <title>Aspergillus chevalieri M1 genome sequence.</title>
        <authorList>
            <person name="Kadooka C."/>
            <person name="Mori K."/>
            <person name="Futagami T."/>
        </authorList>
    </citation>
    <scope>NUCLEOTIDE SEQUENCE</scope>
    <source>
        <strain evidence="1">M1</strain>
    </source>
</reference>